<dbReference type="InterPro" id="IPR000225">
    <property type="entry name" value="Armadillo"/>
</dbReference>
<dbReference type="InterPro" id="IPR016024">
    <property type="entry name" value="ARM-type_fold"/>
</dbReference>
<reference evidence="4" key="1">
    <citation type="submission" date="2025-08" db="UniProtKB">
        <authorList>
            <consortium name="RefSeq"/>
        </authorList>
    </citation>
    <scope>IDENTIFICATION</scope>
    <source>
        <tissue evidence="4">Whole body</tissue>
    </source>
</reference>
<proteinExistence type="predicted"/>
<dbReference type="GO" id="GO:0002244">
    <property type="term" value="P:hematopoietic progenitor cell differentiation"/>
    <property type="evidence" value="ECO:0007669"/>
    <property type="project" value="TreeGrafter"/>
</dbReference>
<dbReference type="Proteomes" id="UP001652626">
    <property type="component" value="Chromosome 23"/>
</dbReference>
<dbReference type="PANTHER" id="PTHR22895:SF0">
    <property type="entry name" value="ARMADILLO REPEAT-CONTAINING PROTEIN 6"/>
    <property type="match status" value="1"/>
</dbReference>
<accession>A0A8B8I6K3</accession>
<dbReference type="SMART" id="SM00185">
    <property type="entry name" value="ARM"/>
    <property type="match status" value="4"/>
</dbReference>
<dbReference type="PROSITE" id="PS50176">
    <property type="entry name" value="ARM_REPEAT"/>
    <property type="match status" value="1"/>
</dbReference>
<organism evidence="3 4">
    <name type="scientific">Vanessa tameamea</name>
    <name type="common">Kamehameha butterfly</name>
    <dbReference type="NCBI Taxonomy" id="334116"/>
    <lineage>
        <taxon>Eukaryota</taxon>
        <taxon>Metazoa</taxon>
        <taxon>Ecdysozoa</taxon>
        <taxon>Arthropoda</taxon>
        <taxon>Hexapoda</taxon>
        <taxon>Insecta</taxon>
        <taxon>Pterygota</taxon>
        <taxon>Neoptera</taxon>
        <taxon>Endopterygota</taxon>
        <taxon>Lepidoptera</taxon>
        <taxon>Glossata</taxon>
        <taxon>Ditrysia</taxon>
        <taxon>Papilionoidea</taxon>
        <taxon>Nymphalidae</taxon>
        <taxon>Nymphalinae</taxon>
        <taxon>Vanessa</taxon>
    </lineage>
</organism>
<dbReference type="GeneID" id="113397780"/>
<keyword evidence="1" id="KW-0677">Repeat</keyword>
<dbReference type="AlphaFoldDB" id="A0A8B8I6K3"/>
<evidence type="ECO:0000256" key="2">
    <source>
        <dbReference type="PROSITE-ProRule" id="PRU00259"/>
    </source>
</evidence>
<dbReference type="InterPro" id="IPR011989">
    <property type="entry name" value="ARM-like"/>
</dbReference>
<dbReference type="Gene3D" id="1.25.10.10">
    <property type="entry name" value="Leucine-rich Repeat Variant"/>
    <property type="match status" value="2"/>
</dbReference>
<name>A0A8B8I6K3_VANTA</name>
<gene>
    <name evidence="4" type="primary">LOC113397780</name>
</gene>
<dbReference type="SUPFAM" id="SSF48371">
    <property type="entry name" value="ARM repeat"/>
    <property type="match status" value="1"/>
</dbReference>
<evidence type="ECO:0000313" key="4">
    <source>
        <dbReference type="RefSeq" id="XP_026492022.2"/>
    </source>
</evidence>
<keyword evidence="3" id="KW-1185">Reference proteome</keyword>
<dbReference type="OrthoDB" id="449062at2759"/>
<feature type="repeat" description="ARM" evidence="2">
    <location>
        <begin position="285"/>
        <end position="329"/>
    </location>
</feature>
<dbReference type="PANTHER" id="PTHR22895">
    <property type="entry name" value="ARMADILLO REPEAT-CONTAINING PROTEIN 6"/>
    <property type="match status" value="1"/>
</dbReference>
<evidence type="ECO:0000313" key="3">
    <source>
        <dbReference type="Proteomes" id="UP001652626"/>
    </source>
</evidence>
<protein>
    <submittedName>
        <fullName evidence="4">Armadillo repeat-containing protein 6 homolog</fullName>
    </submittedName>
</protein>
<dbReference type="RefSeq" id="XP_026492022.2">
    <property type="nucleotide sequence ID" value="XM_026636237.2"/>
</dbReference>
<dbReference type="OMA" id="THKQPDL"/>
<sequence length="462" mass="51940">MVRVITQDTYDEVVKDNIEEFDMTTEEAIKEAVAQFEAQGVDLSNIIKDLALSSGNNHLISITVEKLKEICQTKDDDNLMLNELDTLMAECKKDIAHRIRAGKEGAYNILNDLLETKFRVYMQEKNKQNELFIIKVLKCLTVLMDMQPDLLDDKGMEIMKSILDTVDNENILIATLQWISTCCLRHEMNRQGIFAKNITANLKELLKKSENKKLLSETLLVIRRLTLDDDIRVEFGKAHEHARDLGVNLVETLDDLLKEHQRPPLVGELLQTQTALLVRHELCARARPALAALLADNYDDAAVAAPAARLITALAGNDDVKRQIVKSGVVPVIVSLLKRHNNNPTTTASILKCISALCLREASHGKMFIENGAAEAIVESLNVHTDVAAVQKNGCWAVRNMVARYREHNAKFQELGIEAALNKAYEKFGHDFGFDIKSALRDLECDVKFDEQWKGKGVQIDQ</sequence>
<evidence type="ECO:0000256" key="1">
    <source>
        <dbReference type="ARBA" id="ARBA00022737"/>
    </source>
</evidence>